<protein>
    <submittedName>
        <fullName evidence="2">Uncharacterized protein</fullName>
    </submittedName>
</protein>
<dbReference type="Proteomes" id="UP001162483">
    <property type="component" value="Unassembled WGS sequence"/>
</dbReference>
<feature type="compositionally biased region" description="Low complexity" evidence="1">
    <location>
        <begin position="9"/>
        <end position="27"/>
    </location>
</feature>
<evidence type="ECO:0000256" key="1">
    <source>
        <dbReference type="SAM" id="MobiDB-lite"/>
    </source>
</evidence>
<organism evidence="2 3">
    <name type="scientific">Staurois parvus</name>
    <dbReference type="NCBI Taxonomy" id="386267"/>
    <lineage>
        <taxon>Eukaryota</taxon>
        <taxon>Metazoa</taxon>
        <taxon>Chordata</taxon>
        <taxon>Craniata</taxon>
        <taxon>Vertebrata</taxon>
        <taxon>Euteleostomi</taxon>
        <taxon>Amphibia</taxon>
        <taxon>Batrachia</taxon>
        <taxon>Anura</taxon>
        <taxon>Neobatrachia</taxon>
        <taxon>Ranoidea</taxon>
        <taxon>Ranidae</taxon>
        <taxon>Staurois</taxon>
    </lineage>
</organism>
<name>A0ABN9CWL4_9NEOB</name>
<evidence type="ECO:0000313" key="3">
    <source>
        <dbReference type="Proteomes" id="UP001162483"/>
    </source>
</evidence>
<reference evidence="2" key="1">
    <citation type="submission" date="2023-05" db="EMBL/GenBank/DDBJ databases">
        <authorList>
            <person name="Stuckert A."/>
        </authorList>
    </citation>
    <scope>NUCLEOTIDE SEQUENCE</scope>
</reference>
<feature type="region of interest" description="Disordered" evidence="1">
    <location>
        <begin position="1"/>
        <end position="40"/>
    </location>
</feature>
<feature type="non-terminal residue" evidence="2">
    <location>
        <position position="171"/>
    </location>
</feature>
<evidence type="ECO:0000313" key="2">
    <source>
        <dbReference type="EMBL" id="CAI9563763.1"/>
    </source>
</evidence>
<comment type="caution">
    <text evidence="2">The sequence shown here is derived from an EMBL/GenBank/DDBJ whole genome shotgun (WGS) entry which is preliminary data.</text>
</comment>
<sequence length="171" mass="17989">MPDGLVPADVPGDSVPTVVPDDSVPADMPLPAAQPDMPAPDVQLNWPITDSQPTPGNPVPSDLPSWVLLHKEKSTSRKPSQPVYSGSWIFSQLPDPGGGTFCPLRTVWSILRPLLEGGGVLSGMDSALVVGLACRVGCSTRADQRVLSALVVELTCRVGCSTRADQRVLLA</sequence>
<gene>
    <name evidence="2" type="ORF">SPARVUS_LOCUS5801118</name>
</gene>
<dbReference type="EMBL" id="CATNWA010012633">
    <property type="protein sequence ID" value="CAI9563763.1"/>
    <property type="molecule type" value="Genomic_DNA"/>
</dbReference>
<accession>A0ABN9CWL4</accession>
<proteinExistence type="predicted"/>
<keyword evidence="3" id="KW-1185">Reference proteome</keyword>